<sequence>MSKDKDIRTKVLIIGSGPAGYTAAIYAARANLKPVQVLGLQPGGQLTITTDVENYPGFAEMVQGPWLMEQMKAQAVHVGTEMVYDYITEVDFSKRPFVCKGDSGALYIADTVIICTGAKARWLGLPEEKSFMGFGVSACATCDGFFYRGKEVAVIGGGNSAVEEALFLTNFCSKVTLIHRRDSLKAEKIAQDRLFSNPKINVIWDSAVEEILGNPQEHDNPGVTGIKLKNVKTGETSTLNAHGVFIAIGHDPATEIFKGKIAMDEHGYITTAPDSTATNIPGVFAAGDVKDKVYRQAVTAAGMGCMAALEADRFIAAEEAAHAAAAE</sequence>
<keyword evidence="2 7" id="KW-0285">Flavoprotein</keyword>
<evidence type="ECO:0000256" key="3">
    <source>
        <dbReference type="ARBA" id="ARBA00022827"/>
    </source>
</evidence>
<reference evidence="10 11" key="1">
    <citation type="submission" date="2020-07" db="EMBL/GenBank/DDBJ databases">
        <title>Huge and variable diversity of episymbiotic CPR bacteria and DPANN archaea in groundwater ecosystems.</title>
        <authorList>
            <person name="He C.Y."/>
            <person name="Keren R."/>
            <person name="Whittaker M."/>
            <person name="Farag I.F."/>
            <person name="Doudna J."/>
            <person name="Cate J.H.D."/>
            <person name="Banfield J.F."/>
        </authorList>
    </citation>
    <scope>NUCLEOTIDE SEQUENCE [LARGE SCALE GENOMIC DNA]</scope>
    <source>
        <strain evidence="10">NC_groundwater_70_Ag_B-0.1um_54_66</strain>
    </source>
</reference>
<evidence type="ECO:0000256" key="2">
    <source>
        <dbReference type="ARBA" id="ARBA00022630"/>
    </source>
</evidence>
<evidence type="ECO:0000256" key="8">
    <source>
        <dbReference type="RuleBase" id="RU003881"/>
    </source>
</evidence>
<protein>
    <recommendedName>
        <fullName evidence="7">Thioredoxin reductase</fullName>
        <ecNumber evidence="7">1.8.1.9</ecNumber>
    </recommendedName>
</protein>
<keyword evidence="5" id="KW-1015">Disulfide bond</keyword>
<dbReference type="NCBIfam" id="TIGR01292">
    <property type="entry name" value="TRX_reduct"/>
    <property type="match status" value="1"/>
</dbReference>
<keyword evidence="6 7" id="KW-0676">Redox-active center</keyword>
<evidence type="ECO:0000256" key="7">
    <source>
        <dbReference type="RuleBase" id="RU003880"/>
    </source>
</evidence>
<comment type="catalytic activity">
    <reaction evidence="7">
        <text>[thioredoxin]-dithiol + NADP(+) = [thioredoxin]-disulfide + NADPH + H(+)</text>
        <dbReference type="Rhea" id="RHEA:20345"/>
        <dbReference type="Rhea" id="RHEA-COMP:10698"/>
        <dbReference type="Rhea" id="RHEA-COMP:10700"/>
        <dbReference type="ChEBI" id="CHEBI:15378"/>
        <dbReference type="ChEBI" id="CHEBI:29950"/>
        <dbReference type="ChEBI" id="CHEBI:50058"/>
        <dbReference type="ChEBI" id="CHEBI:57783"/>
        <dbReference type="ChEBI" id="CHEBI:58349"/>
        <dbReference type="EC" id="1.8.1.9"/>
    </reaction>
</comment>
<evidence type="ECO:0000256" key="5">
    <source>
        <dbReference type="ARBA" id="ARBA00023157"/>
    </source>
</evidence>
<dbReference type="InterPro" id="IPR036188">
    <property type="entry name" value="FAD/NAD-bd_sf"/>
</dbReference>
<evidence type="ECO:0000256" key="4">
    <source>
        <dbReference type="ARBA" id="ARBA00023002"/>
    </source>
</evidence>
<dbReference type="EMBL" id="CP066681">
    <property type="protein sequence ID" value="QQG37243.1"/>
    <property type="molecule type" value="Genomic_DNA"/>
</dbReference>
<dbReference type="SUPFAM" id="SSF51905">
    <property type="entry name" value="FAD/NAD(P)-binding domain"/>
    <property type="match status" value="1"/>
</dbReference>
<feature type="domain" description="FAD/NAD(P)-binding" evidence="9">
    <location>
        <begin position="10"/>
        <end position="304"/>
    </location>
</feature>
<dbReference type="Pfam" id="PF07992">
    <property type="entry name" value="Pyr_redox_2"/>
    <property type="match status" value="1"/>
</dbReference>
<proteinExistence type="inferred from homology"/>
<accession>A0A7T5R470</accession>
<comment type="subunit">
    <text evidence="7">Homodimer.</text>
</comment>
<evidence type="ECO:0000256" key="6">
    <source>
        <dbReference type="ARBA" id="ARBA00023284"/>
    </source>
</evidence>
<dbReference type="Proteomes" id="UP000595362">
    <property type="component" value="Chromosome"/>
</dbReference>
<dbReference type="Gene3D" id="3.50.50.60">
    <property type="entry name" value="FAD/NAD(P)-binding domain"/>
    <property type="match status" value="2"/>
</dbReference>
<gene>
    <name evidence="10" type="primary">trxB</name>
    <name evidence="10" type="ORF">HYS17_05640</name>
</gene>
<keyword evidence="4 7" id="KW-0560">Oxidoreductase</keyword>
<dbReference type="InterPro" id="IPR023753">
    <property type="entry name" value="FAD/NAD-binding_dom"/>
</dbReference>
<evidence type="ECO:0000259" key="9">
    <source>
        <dbReference type="Pfam" id="PF07992"/>
    </source>
</evidence>
<dbReference type="GO" id="GO:0019430">
    <property type="term" value="P:removal of superoxide radicals"/>
    <property type="evidence" value="ECO:0007669"/>
    <property type="project" value="UniProtKB-UniRule"/>
</dbReference>
<dbReference type="AlphaFoldDB" id="A0A7T5R470"/>
<dbReference type="GO" id="GO:0004791">
    <property type="term" value="F:thioredoxin-disulfide reductase (NADPH) activity"/>
    <property type="evidence" value="ECO:0007669"/>
    <property type="project" value="UniProtKB-UniRule"/>
</dbReference>
<evidence type="ECO:0000256" key="1">
    <source>
        <dbReference type="ARBA" id="ARBA00009333"/>
    </source>
</evidence>
<keyword evidence="8" id="KW-0521">NADP</keyword>
<comment type="similarity">
    <text evidence="1 7">Belongs to the class-II pyridine nucleotide-disulfide oxidoreductase family.</text>
</comment>
<dbReference type="PROSITE" id="PS00573">
    <property type="entry name" value="PYRIDINE_REDOX_2"/>
    <property type="match status" value="1"/>
</dbReference>
<comment type="cofactor">
    <cofactor evidence="8">
        <name>FAD</name>
        <dbReference type="ChEBI" id="CHEBI:57692"/>
    </cofactor>
    <text evidence="8">Binds 1 FAD per subunit.</text>
</comment>
<dbReference type="PRINTS" id="PR00469">
    <property type="entry name" value="PNDRDTASEII"/>
</dbReference>
<evidence type="ECO:0000313" key="10">
    <source>
        <dbReference type="EMBL" id="QQG37243.1"/>
    </source>
</evidence>
<dbReference type="PANTHER" id="PTHR48105">
    <property type="entry name" value="THIOREDOXIN REDUCTASE 1-RELATED-RELATED"/>
    <property type="match status" value="1"/>
</dbReference>
<keyword evidence="3 7" id="KW-0274">FAD</keyword>
<dbReference type="InterPro" id="IPR005982">
    <property type="entry name" value="Thioredox_Rdtase"/>
</dbReference>
<evidence type="ECO:0000313" key="11">
    <source>
        <dbReference type="Proteomes" id="UP000595362"/>
    </source>
</evidence>
<dbReference type="InterPro" id="IPR008255">
    <property type="entry name" value="Pyr_nucl-diS_OxRdtase_2_AS"/>
</dbReference>
<dbReference type="InterPro" id="IPR050097">
    <property type="entry name" value="Ferredoxin-NADP_redctase_2"/>
</dbReference>
<name>A0A7T5R470_9BACT</name>
<dbReference type="PRINTS" id="PR00368">
    <property type="entry name" value="FADPNR"/>
</dbReference>
<dbReference type="EC" id="1.8.1.9" evidence="7"/>
<dbReference type="GO" id="GO:0005737">
    <property type="term" value="C:cytoplasm"/>
    <property type="evidence" value="ECO:0007669"/>
    <property type="project" value="InterPro"/>
</dbReference>
<organism evidence="10 11">
    <name type="scientific">Micavibrio aeruginosavorus</name>
    <dbReference type="NCBI Taxonomy" id="349221"/>
    <lineage>
        <taxon>Bacteria</taxon>
        <taxon>Pseudomonadati</taxon>
        <taxon>Bdellovibrionota</taxon>
        <taxon>Bdellovibrionia</taxon>
        <taxon>Bdellovibrionales</taxon>
        <taxon>Pseudobdellovibrionaceae</taxon>
        <taxon>Micavibrio</taxon>
    </lineage>
</organism>